<keyword evidence="1" id="KW-0378">Hydrolase</keyword>
<dbReference type="InterPro" id="IPR005181">
    <property type="entry name" value="SASA"/>
</dbReference>
<protein>
    <submittedName>
        <fullName evidence="4">Acetyl xylan esterase</fullName>
    </submittedName>
</protein>
<evidence type="ECO:0000313" key="4">
    <source>
        <dbReference type="EMBL" id="MBC2594485.1"/>
    </source>
</evidence>
<gene>
    <name evidence="4" type="ORF">H5P28_09470</name>
</gene>
<keyword evidence="2" id="KW-0732">Signal</keyword>
<evidence type="ECO:0000313" key="5">
    <source>
        <dbReference type="Proteomes" id="UP000546464"/>
    </source>
</evidence>
<feature type="domain" description="Sialate O-acetylesterase" evidence="3">
    <location>
        <begin position="42"/>
        <end position="229"/>
    </location>
</feature>
<reference evidence="4 5" key="1">
    <citation type="submission" date="2020-07" db="EMBL/GenBank/DDBJ databases">
        <authorList>
            <person name="Feng X."/>
        </authorList>
    </citation>
    <scope>NUCLEOTIDE SEQUENCE [LARGE SCALE GENOMIC DNA]</scope>
    <source>
        <strain evidence="4 5">JCM31066</strain>
    </source>
</reference>
<dbReference type="EMBL" id="JACHVB010000024">
    <property type="protein sequence ID" value="MBC2594485.1"/>
    <property type="molecule type" value="Genomic_DNA"/>
</dbReference>
<dbReference type="Gene3D" id="3.40.50.1110">
    <property type="entry name" value="SGNH hydrolase"/>
    <property type="match status" value="1"/>
</dbReference>
<evidence type="ECO:0000256" key="1">
    <source>
        <dbReference type="ARBA" id="ARBA00022801"/>
    </source>
</evidence>
<dbReference type="Pfam" id="PF03629">
    <property type="entry name" value="SASA"/>
    <property type="match status" value="1"/>
</dbReference>
<sequence length="239" mass="27003">MRNLRFILTLLIAVLGSSAAAQEGKHLFILSGQSNMQRMVTTVSFTPALQEAFGRENIVVVKDALGGQPIRRWYKGWKQPDGKQVTKIGDLYDQLMERVLAQGDPKNYSSVTFIWMQGENDARRGLGDYYKNAFLGLLDQLKTDLGRDDIFVVIGRISDHDLGNEKFKHWTMIREIQVELAEEIPNARWVNTDDLNDGVNQDGESIHDDLHYSVEGYKTFGERLAGAAIEQIKTTPESI</sequence>
<dbReference type="InterPro" id="IPR052940">
    <property type="entry name" value="Carb_Esterase_6"/>
</dbReference>
<proteinExistence type="predicted"/>
<dbReference type="GO" id="GO:0016788">
    <property type="term" value="F:hydrolase activity, acting on ester bonds"/>
    <property type="evidence" value="ECO:0007669"/>
    <property type="project" value="UniProtKB-ARBA"/>
</dbReference>
<organism evidence="4 5">
    <name type="scientific">Ruficoccus amylovorans</name>
    <dbReference type="NCBI Taxonomy" id="1804625"/>
    <lineage>
        <taxon>Bacteria</taxon>
        <taxon>Pseudomonadati</taxon>
        <taxon>Verrucomicrobiota</taxon>
        <taxon>Opitutia</taxon>
        <taxon>Puniceicoccales</taxon>
        <taxon>Cerasicoccaceae</taxon>
        <taxon>Ruficoccus</taxon>
    </lineage>
</organism>
<dbReference type="SUPFAM" id="SSF52266">
    <property type="entry name" value="SGNH hydrolase"/>
    <property type="match status" value="1"/>
</dbReference>
<evidence type="ECO:0000259" key="3">
    <source>
        <dbReference type="Pfam" id="PF03629"/>
    </source>
</evidence>
<dbReference type="Proteomes" id="UP000546464">
    <property type="component" value="Unassembled WGS sequence"/>
</dbReference>
<dbReference type="PANTHER" id="PTHR31988">
    <property type="entry name" value="ESTERASE, PUTATIVE (DUF303)-RELATED"/>
    <property type="match status" value="1"/>
</dbReference>
<accession>A0A842HD84</accession>
<feature type="signal peptide" evidence="2">
    <location>
        <begin position="1"/>
        <end position="21"/>
    </location>
</feature>
<name>A0A842HD84_9BACT</name>
<feature type="chain" id="PRO_5032428144" evidence="2">
    <location>
        <begin position="22"/>
        <end position="239"/>
    </location>
</feature>
<comment type="caution">
    <text evidence="4">The sequence shown here is derived from an EMBL/GenBank/DDBJ whole genome shotgun (WGS) entry which is preliminary data.</text>
</comment>
<dbReference type="CDD" id="cd00229">
    <property type="entry name" value="SGNH_hydrolase"/>
    <property type="match status" value="1"/>
</dbReference>
<dbReference type="RefSeq" id="WP_185675470.1">
    <property type="nucleotide sequence ID" value="NZ_JACHVB010000024.1"/>
</dbReference>
<dbReference type="InterPro" id="IPR036514">
    <property type="entry name" value="SGNH_hydro_sf"/>
</dbReference>
<dbReference type="AlphaFoldDB" id="A0A842HD84"/>
<dbReference type="PANTHER" id="PTHR31988:SF19">
    <property type="entry name" value="9-O-ACETYL-N-ACETYLNEURAMINIC ACID DEACETYLASE-RELATED"/>
    <property type="match status" value="1"/>
</dbReference>
<keyword evidence="5" id="KW-1185">Reference proteome</keyword>
<evidence type="ECO:0000256" key="2">
    <source>
        <dbReference type="SAM" id="SignalP"/>
    </source>
</evidence>